<dbReference type="Proteomes" id="UP000037923">
    <property type="component" value="Unassembled WGS sequence"/>
</dbReference>
<dbReference type="OrthoDB" id="273879at2759"/>
<feature type="compositionally biased region" description="Acidic residues" evidence="2">
    <location>
        <begin position="54"/>
        <end position="74"/>
    </location>
</feature>
<feature type="compositionally biased region" description="Acidic residues" evidence="2">
    <location>
        <begin position="1093"/>
        <end position="1102"/>
    </location>
</feature>
<feature type="compositionally biased region" description="Pro residues" evidence="2">
    <location>
        <begin position="550"/>
        <end position="562"/>
    </location>
</feature>
<keyword evidence="4" id="KW-1185">Reference proteome</keyword>
<evidence type="ECO:0000256" key="1">
    <source>
        <dbReference type="SAM" id="Coils"/>
    </source>
</evidence>
<sequence>MDPNPRAGDEALINPEPAPARSEATEASLDSAVADTEAPHAVLAEVHVQRAPAEDQEGATEEEEEGDGDGDEDEGYAAEYRSLLFRVADMETQEDQRGRQQDFALRMARREAQLLARVVQQQQVFLAARLRPQTSAINHSDMRDKEQVGDAAPEPLTSSDAVKHIVERDARISCFAYRAERAQQRQRQLADATAQLKNHAHAVQQDVEYSAAMHEKAEGIAAQLCEDAGVVFTSVGLTTTEGEEGATAAAADDDLSSLPLSPSIVSWQKHSSNLTTLGGTLAKVHTLFQDPVCRTNMAVVAAHLTQLGRQSQQLLRELQCLTQSEAKLEAALQRSRAKTVEWGLYAAHAQQARDMRDIYSPVTVAEMRVMALRKLLLRRRQELQNALTVALLREAEHAVDVTSVDGAPAVSFSSPPAEVTVEKMKAAADDCARREVLRDRLWRELLFLKKNARREFGVEWMAQLEALAVRTIAADGDDDGDGADVRRLVETLQDNLRASTYDGLARVVRLAALPPVGTAETVEGGAALNVEHENDGRGDAEHTEFSLVEAPPPPSSPTPPSLGSPTASYTPRVHALALLESVQTRVNSITSLLMENAKHWQRVTDAVVETTWGSSARDEAWPRTAELLLRRCCTNAGGNRDAESLGGVKERSSLLEMEQHILDVLSTAESRILAEVNAALTQMRTQCTAPLLQVKREVALLVRLLQLADEAYASSTNGTRTTPALESAVHFLCSGRDSADAARPAALQQQETADPFDALLRMDDVTLSRIRLPQAPQHADALQAAMGAVSAEWQQALRADTETLRSSVAAKQASMEQYAQYSMADVPALLDKARADVKTLKGQLVEHAAQSGRAATLVSQIGEQRQLLERRTGSERRALETAVQGAHREVQSLEAELVFLRARRSVFEAESSGRRTTLAAEDAKWAALVEETRKLLLMTLESVIVKHEEDEDDGGVRTAAAYTGMKEEGRGGDEHAEAIPYEEDKYKEAAAAAEDADEANSGTGETGGGEEEDEEYRNPTSAELHDAPEGDGDEEGQVREESEAEEATRDDDDDARQAEEASPNEEATTTRTEDAGTASGSASSTSPLVEGDTPGEDVAADEEVSRADAAAAVAAEAAADEEPVLLPPQEERHLSVLGDPSGVLGVGVAELPPILGGNPNVRGVQPHAAGAPPVLPTPPTTSTNAVLEDNPFYSGFGFGES</sequence>
<feature type="coiled-coil region" evidence="1">
    <location>
        <begin position="876"/>
        <end position="910"/>
    </location>
</feature>
<evidence type="ECO:0000313" key="3">
    <source>
        <dbReference type="EMBL" id="KPA80598.1"/>
    </source>
</evidence>
<protein>
    <submittedName>
        <fullName evidence="3">Uncharacterized protein</fullName>
    </submittedName>
</protein>
<reference evidence="3 4" key="1">
    <citation type="submission" date="2015-07" db="EMBL/GenBank/DDBJ databases">
        <title>High-quality genome of monoxenous trypanosomatid Leptomonas pyrrhocoris.</title>
        <authorList>
            <person name="Flegontov P."/>
            <person name="Butenko A."/>
            <person name="Firsov S."/>
            <person name="Vlcek C."/>
            <person name="Logacheva M.D."/>
            <person name="Field M."/>
            <person name="Filatov D."/>
            <person name="Flegontova O."/>
            <person name="Gerasimov E."/>
            <person name="Jackson A.P."/>
            <person name="Kelly S."/>
            <person name="Opperdoes F."/>
            <person name="O'Reilly A."/>
            <person name="Votypka J."/>
            <person name="Yurchenko V."/>
            <person name="Lukes J."/>
        </authorList>
    </citation>
    <scope>NUCLEOTIDE SEQUENCE [LARGE SCALE GENOMIC DNA]</scope>
    <source>
        <strain evidence="3">H10</strain>
    </source>
</reference>
<feature type="compositionally biased region" description="Low complexity" evidence="2">
    <location>
        <begin position="1107"/>
        <end position="1117"/>
    </location>
</feature>
<dbReference type="AlphaFoldDB" id="A0A0N0DVN1"/>
<feature type="region of interest" description="Disordered" evidence="2">
    <location>
        <begin position="1"/>
        <end position="74"/>
    </location>
</feature>
<organism evidence="3 4">
    <name type="scientific">Leptomonas pyrrhocoris</name>
    <name type="common">Firebug parasite</name>
    <dbReference type="NCBI Taxonomy" id="157538"/>
    <lineage>
        <taxon>Eukaryota</taxon>
        <taxon>Discoba</taxon>
        <taxon>Euglenozoa</taxon>
        <taxon>Kinetoplastea</taxon>
        <taxon>Metakinetoplastina</taxon>
        <taxon>Trypanosomatida</taxon>
        <taxon>Trypanosomatidae</taxon>
        <taxon>Leishmaniinae</taxon>
        <taxon>Leptomonas</taxon>
    </lineage>
</organism>
<dbReference type="GeneID" id="26905086"/>
<feature type="region of interest" description="Disordered" evidence="2">
    <location>
        <begin position="532"/>
        <end position="568"/>
    </location>
</feature>
<proteinExistence type="predicted"/>
<accession>A0A0N0DVN1</accession>
<comment type="caution">
    <text evidence="3">The sequence shown here is derived from an EMBL/GenBank/DDBJ whole genome shotgun (WGS) entry which is preliminary data.</text>
</comment>
<evidence type="ECO:0000313" key="4">
    <source>
        <dbReference type="Proteomes" id="UP000037923"/>
    </source>
</evidence>
<dbReference type="OMA" id="ENAKHWQ"/>
<dbReference type="EMBL" id="LGTL01000008">
    <property type="protein sequence ID" value="KPA80598.1"/>
    <property type="molecule type" value="Genomic_DNA"/>
</dbReference>
<gene>
    <name evidence="3" type="ORF">ABB37_04795</name>
</gene>
<evidence type="ECO:0000256" key="2">
    <source>
        <dbReference type="SAM" id="MobiDB-lite"/>
    </source>
</evidence>
<feature type="compositionally biased region" description="Basic and acidic residues" evidence="2">
    <location>
        <begin position="532"/>
        <end position="544"/>
    </location>
</feature>
<name>A0A0N0DVN1_LEPPY</name>
<dbReference type="RefSeq" id="XP_015659037.1">
    <property type="nucleotide sequence ID" value="XM_015802593.1"/>
</dbReference>
<dbReference type="VEuPathDB" id="TriTrypDB:LpyrH10_08_2440"/>
<keyword evidence="1" id="KW-0175">Coiled coil</keyword>
<feature type="compositionally biased region" description="Low complexity" evidence="2">
    <location>
        <begin position="1075"/>
        <end position="1086"/>
    </location>
</feature>
<feature type="coiled-coil region" evidence="1">
    <location>
        <begin position="304"/>
        <end position="338"/>
    </location>
</feature>
<feature type="region of interest" description="Disordered" evidence="2">
    <location>
        <begin position="987"/>
        <end position="1201"/>
    </location>
</feature>
<feature type="compositionally biased region" description="Acidic residues" evidence="2">
    <location>
        <begin position="1042"/>
        <end position="1054"/>
    </location>
</feature>